<dbReference type="KEGG" id="dpl:KGM_213033"/>
<dbReference type="Proteomes" id="UP000007151">
    <property type="component" value="Unassembled WGS sequence"/>
</dbReference>
<keyword evidence="2" id="KW-1185">Reference proteome</keyword>
<evidence type="ECO:0000313" key="1">
    <source>
        <dbReference type="EMBL" id="OWR47395.1"/>
    </source>
</evidence>
<dbReference type="EMBL" id="AGBW02011011">
    <property type="protein sequence ID" value="OWR47395.1"/>
    <property type="molecule type" value="Genomic_DNA"/>
</dbReference>
<evidence type="ECO:0000313" key="2">
    <source>
        <dbReference type="Proteomes" id="UP000007151"/>
    </source>
</evidence>
<proteinExistence type="predicted"/>
<dbReference type="SUPFAM" id="SSF54928">
    <property type="entry name" value="RNA-binding domain, RBD"/>
    <property type="match status" value="1"/>
</dbReference>
<protein>
    <submittedName>
        <fullName evidence="1">Uncharacterized protein</fullName>
    </submittedName>
</protein>
<dbReference type="InterPro" id="IPR012677">
    <property type="entry name" value="Nucleotide-bd_a/b_plait_sf"/>
</dbReference>
<accession>A0A212F0X3</accession>
<name>A0A212F0X3_DANPL</name>
<gene>
    <name evidence="1" type="ORF">KGM_213033</name>
</gene>
<dbReference type="Gene3D" id="3.30.70.330">
    <property type="match status" value="1"/>
</dbReference>
<organism evidence="1 2">
    <name type="scientific">Danaus plexippus plexippus</name>
    <dbReference type="NCBI Taxonomy" id="278856"/>
    <lineage>
        <taxon>Eukaryota</taxon>
        <taxon>Metazoa</taxon>
        <taxon>Ecdysozoa</taxon>
        <taxon>Arthropoda</taxon>
        <taxon>Hexapoda</taxon>
        <taxon>Insecta</taxon>
        <taxon>Pterygota</taxon>
        <taxon>Neoptera</taxon>
        <taxon>Endopterygota</taxon>
        <taxon>Lepidoptera</taxon>
        <taxon>Glossata</taxon>
        <taxon>Ditrysia</taxon>
        <taxon>Papilionoidea</taxon>
        <taxon>Nymphalidae</taxon>
        <taxon>Danainae</taxon>
        <taxon>Danaini</taxon>
        <taxon>Danaina</taxon>
        <taxon>Danaus</taxon>
        <taxon>Danaus</taxon>
    </lineage>
</organism>
<reference evidence="1 2" key="1">
    <citation type="journal article" date="2011" name="Cell">
        <title>The monarch butterfly genome yields insights into long-distance migration.</title>
        <authorList>
            <person name="Zhan S."/>
            <person name="Merlin C."/>
            <person name="Boore J.L."/>
            <person name="Reppert S.M."/>
        </authorList>
    </citation>
    <scope>NUCLEOTIDE SEQUENCE [LARGE SCALE GENOMIC DNA]</scope>
    <source>
        <strain evidence="1">F-2</strain>
    </source>
</reference>
<dbReference type="InterPro" id="IPR035979">
    <property type="entry name" value="RBD_domain_sf"/>
</dbReference>
<dbReference type="STRING" id="278856.A0A212F0X3"/>
<comment type="caution">
    <text evidence="1">The sequence shown here is derived from an EMBL/GenBank/DDBJ whole genome shotgun (WGS) entry which is preliminary data.</text>
</comment>
<sequence length="83" mass="8997">MSPAPGRARHHMGFGFITFGDPASVDKVLAQPTHELDGKKAFSMHEKFPAVMSVGGEVPQLGHQKPAGMVVQWNKVASEARWS</sequence>
<dbReference type="eggNOG" id="KOG4205">
    <property type="taxonomic scope" value="Eukaryota"/>
</dbReference>
<dbReference type="AlphaFoldDB" id="A0A212F0X3"/>
<dbReference type="GO" id="GO:0003676">
    <property type="term" value="F:nucleic acid binding"/>
    <property type="evidence" value="ECO:0007669"/>
    <property type="project" value="InterPro"/>
</dbReference>
<dbReference type="InParanoid" id="A0A212F0X3"/>